<evidence type="ECO:0000313" key="2">
    <source>
        <dbReference type="EMBL" id="KRZ47253.1"/>
    </source>
</evidence>
<feature type="non-terminal residue" evidence="2">
    <location>
        <position position="1"/>
    </location>
</feature>
<sequence length="92" mass="10698">MSIITVGTVAATFLVDFYWQQTRNEILLRYEKATITKSFPPSCGSKNRKGIETQLRNGQPGESSLQRHPCRIYSRRRVTEARNPDEDEQNYF</sequence>
<comment type="caution">
    <text evidence="2">The sequence shown here is derived from an EMBL/GenBank/DDBJ whole genome shotgun (WGS) entry which is preliminary data.</text>
</comment>
<accession>A0A0V1KK01</accession>
<name>A0A0V1KK01_9BILA</name>
<dbReference type="EMBL" id="JYDW01001072">
    <property type="protein sequence ID" value="KRZ47253.1"/>
    <property type="molecule type" value="Genomic_DNA"/>
</dbReference>
<gene>
    <name evidence="2" type="ORF">T02_7434</name>
</gene>
<evidence type="ECO:0000313" key="3">
    <source>
        <dbReference type="Proteomes" id="UP000054721"/>
    </source>
</evidence>
<feature type="region of interest" description="Disordered" evidence="1">
    <location>
        <begin position="41"/>
        <end position="92"/>
    </location>
</feature>
<evidence type="ECO:0000256" key="1">
    <source>
        <dbReference type="SAM" id="MobiDB-lite"/>
    </source>
</evidence>
<feature type="compositionally biased region" description="Polar residues" evidence="1">
    <location>
        <begin position="54"/>
        <end position="66"/>
    </location>
</feature>
<dbReference type="AlphaFoldDB" id="A0A0V1KK01"/>
<dbReference type="Proteomes" id="UP000054721">
    <property type="component" value="Unassembled WGS sequence"/>
</dbReference>
<protein>
    <submittedName>
        <fullName evidence="2">Uncharacterized protein</fullName>
    </submittedName>
</protein>
<organism evidence="2 3">
    <name type="scientific">Trichinella nativa</name>
    <dbReference type="NCBI Taxonomy" id="6335"/>
    <lineage>
        <taxon>Eukaryota</taxon>
        <taxon>Metazoa</taxon>
        <taxon>Ecdysozoa</taxon>
        <taxon>Nematoda</taxon>
        <taxon>Enoplea</taxon>
        <taxon>Dorylaimia</taxon>
        <taxon>Trichinellida</taxon>
        <taxon>Trichinellidae</taxon>
        <taxon>Trichinella</taxon>
    </lineage>
</organism>
<reference evidence="2 3" key="1">
    <citation type="submission" date="2015-05" db="EMBL/GenBank/DDBJ databases">
        <title>Evolution of Trichinella species and genotypes.</title>
        <authorList>
            <person name="Korhonen P.K."/>
            <person name="Edoardo P."/>
            <person name="Giuseppe L.R."/>
            <person name="Gasser R.B."/>
        </authorList>
    </citation>
    <scope>NUCLEOTIDE SEQUENCE [LARGE SCALE GENOMIC DNA]</scope>
    <source>
        <strain evidence="2">ISS10</strain>
    </source>
</reference>
<proteinExistence type="predicted"/>
<keyword evidence="3" id="KW-1185">Reference proteome</keyword>